<dbReference type="PANTHER" id="PTHR30203">
    <property type="entry name" value="OUTER MEMBRANE CATION EFFLUX PROTEIN"/>
    <property type="match status" value="1"/>
</dbReference>
<gene>
    <name evidence="3" type="ORF">E1956_22135</name>
</gene>
<dbReference type="Pfam" id="PF02321">
    <property type="entry name" value="OEP"/>
    <property type="match status" value="2"/>
</dbReference>
<dbReference type="Gene3D" id="2.20.200.10">
    <property type="entry name" value="Outer membrane efflux proteins (OEP)"/>
    <property type="match status" value="1"/>
</dbReference>
<dbReference type="NCBIfam" id="TIGR01845">
    <property type="entry name" value="outer_NodT"/>
    <property type="match status" value="1"/>
</dbReference>
<dbReference type="InterPro" id="IPR010131">
    <property type="entry name" value="MdtP/NodT-like"/>
</dbReference>
<dbReference type="GO" id="GO:0015562">
    <property type="term" value="F:efflux transmembrane transporter activity"/>
    <property type="evidence" value="ECO:0007669"/>
    <property type="project" value="InterPro"/>
</dbReference>
<dbReference type="GO" id="GO:0005886">
    <property type="term" value="C:plasma membrane"/>
    <property type="evidence" value="ECO:0007669"/>
    <property type="project" value="UniProtKB-SubCell"/>
</dbReference>
<keyword evidence="2" id="KW-1134">Transmembrane beta strand</keyword>
<evidence type="ECO:0000313" key="3">
    <source>
        <dbReference type="EMBL" id="QBQ99836.1"/>
    </source>
</evidence>
<dbReference type="KEGG" id="ppai:E1956_22135"/>
<keyword evidence="2" id="KW-0732">Signal</keyword>
<feature type="signal peptide" evidence="2">
    <location>
        <begin position="1"/>
        <end position="20"/>
    </location>
</feature>
<proteinExistence type="inferred from homology"/>
<evidence type="ECO:0000256" key="2">
    <source>
        <dbReference type="RuleBase" id="RU362097"/>
    </source>
</evidence>
<evidence type="ECO:0000313" key="4">
    <source>
        <dbReference type="Proteomes" id="UP000295727"/>
    </source>
</evidence>
<comment type="subcellular location">
    <subcellularLocation>
        <location evidence="2">Cell membrane</location>
        <topology evidence="2">Lipid-anchor</topology>
    </subcellularLocation>
</comment>
<keyword evidence="2" id="KW-0472">Membrane</keyword>
<dbReference type="RefSeq" id="WP_134752941.1">
    <property type="nucleotide sequence ID" value="NZ_CP038149.1"/>
</dbReference>
<sequence>MVSMRVMCVAALCVTMAACAEVGPDYKVPQQALVNAPAANGAFVSGTSAATNDPLPDHWWRLYDDPVLNQLIEMAFASNVDLRAAQANLERSDALLAAARTAREPDVVADASTDYTQQSAEAVLSHVQPPRHEIYNMGITISYDLDLFGGIRRGIEAANADHEAVIAARDLVRVNVAAQTARAYSDLCNAGNQLEIVQEQIAVQQRHLALTREMIAHGRAPSFTQDRDQGAIENSRAQLAPLQARKLNAAFRLATLMGQPPEQYDKSLLACHTPLELKTLIPTGDGRAMLSRRPDVRAAERQLAAATAQIGVQTAALYPDIKIGASIGSTGAAASFFTPLTNRFAVGPMVSWDLHRNAIRDRIEAAHAQSRVSLAHFDSTVLNALRETETSLDNYAAALDRLQRLDSARIAARSVNARTDELWRGGKVSGLEALDAQRTWLAAESAVATAQADVNNDQISTFLALGGGWQ</sequence>
<accession>A0A4P7CYD9</accession>
<dbReference type="InterPro" id="IPR003423">
    <property type="entry name" value="OMP_efflux"/>
</dbReference>
<dbReference type="EMBL" id="CP038149">
    <property type="protein sequence ID" value="QBQ99836.1"/>
    <property type="molecule type" value="Genomic_DNA"/>
</dbReference>
<keyword evidence="2" id="KW-0449">Lipoprotein</keyword>
<dbReference type="PROSITE" id="PS51257">
    <property type="entry name" value="PROKAR_LIPOPROTEIN"/>
    <property type="match status" value="1"/>
</dbReference>
<dbReference type="PANTHER" id="PTHR30203:SF21">
    <property type="entry name" value="OUTER MEMBRANE COMPONENT OF MULTIDRUG EFFLUX PUMP-RELATED"/>
    <property type="match status" value="1"/>
</dbReference>
<keyword evidence="2" id="KW-0812">Transmembrane</keyword>
<keyword evidence="2" id="KW-0564">Palmitate</keyword>
<evidence type="ECO:0000256" key="1">
    <source>
        <dbReference type="ARBA" id="ARBA00007613"/>
    </source>
</evidence>
<keyword evidence="4" id="KW-1185">Reference proteome</keyword>
<dbReference type="Gene3D" id="1.20.1600.10">
    <property type="entry name" value="Outer membrane efflux proteins (OEP)"/>
    <property type="match status" value="1"/>
</dbReference>
<dbReference type="SUPFAM" id="SSF56954">
    <property type="entry name" value="Outer membrane efflux proteins (OEP)"/>
    <property type="match status" value="1"/>
</dbReference>
<feature type="chain" id="PRO_5021041655" evidence="2">
    <location>
        <begin position="21"/>
        <end position="470"/>
    </location>
</feature>
<organism evidence="3 4">
    <name type="scientific">Paraburkholderia pallida</name>
    <dbReference type="NCBI Taxonomy" id="2547399"/>
    <lineage>
        <taxon>Bacteria</taxon>
        <taxon>Pseudomonadati</taxon>
        <taxon>Pseudomonadota</taxon>
        <taxon>Betaproteobacteria</taxon>
        <taxon>Burkholderiales</taxon>
        <taxon>Burkholderiaceae</taxon>
        <taxon>Paraburkholderia</taxon>
    </lineage>
</organism>
<comment type="similarity">
    <text evidence="1 2">Belongs to the outer membrane factor (OMF) (TC 1.B.17) family.</text>
</comment>
<dbReference type="OrthoDB" id="9770517at2"/>
<name>A0A4P7CYD9_9BURK</name>
<dbReference type="AlphaFoldDB" id="A0A4P7CYD9"/>
<reference evidence="3 4" key="1">
    <citation type="submission" date="2019-03" db="EMBL/GenBank/DDBJ databases">
        <title>Paraburkholderia sp. 7MH5, isolated from subtropical forest soil.</title>
        <authorList>
            <person name="Gao Z.-H."/>
            <person name="Qiu L.-H."/>
        </authorList>
    </citation>
    <scope>NUCLEOTIDE SEQUENCE [LARGE SCALE GENOMIC DNA]</scope>
    <source>
        <strain evidence="3 4">7MH5</strain>
    </source>
</reference>
<protein>
    <submittedName>
        <fullName evidence="3">Efflux transporter outer membrane subunit</fullName>
    </submittedName>
</protein>
<dbReference type="Proteomes" id="UP000295727">
    <property type="component" value="Chromosome 2"/>
</dbReference>